<evidence type="ECO:0000256" key="1">
    <source>
        <dbReference type="SAM" id="SignalP"/>
    </source>
</evidence>
<accession>A0ABR1S3D3</accession>
<protein>
    <submittedName>
        <fullName evidence="2">Uncharacterized protein</fullName>
    </submittedName>
</protein>
<dbReference type="Proteomes" id="UP001396898">
    <property type="component" value="Unassembled WGS sequence"/>
</dbReference>
<evidence type="ECO:0000313" key="2">
    <source>
        <dbReference type="EMBL" id="KAK8026319.1"/>
    </source>
</evidence>
<proteinExistence type="predicted"/>
<evidence type="ECO:0000313" key="3">
    <source>
        <dbReference type="Proteomes" id="UP001396898"/>
    </source>
</evidence>
<gene>
    <name evidence="2" type="ORF">PG991_003375</name>
</gene>
<dbReference type="EMBL" id="JAQQWI010000007">
    <property type="protein sequence ID" value="KAK8026319.1"/>
    <property type="molecule type" value="Genomic_DNA"/>
</dbReference>
<comment type="caution">
    <text evidence="2">The sequence shown here is derived from an EMBL/GenBank/DDBJ whole genome shotgun (WGS) entry which is preliminary data.</text>
</comment>
<sequence length="163" mass="18513">MVRALLLLLPLRLPSLSLSPSLVPEPFVLSPAQIPLSADTLRIDKLPCLRHLAPPELRRGKNDLYRSQELALSVLGQVVEPAEDFDAGLCNIMQRHLSAADWEQFRSRGRIPVDENIPDADMNDVRSAELVVREQPSNEDVDMDDNDSWAWEKVIKHEERELM</sequence>
<organism evidence="2 3">
    <name type="scientific">Apiospora marii</name>
    <dbReference type="NCBI Taxonomy" id="335849"/>
    <lineage>
        <taxon>Eukaryota</taxon>
        <taxon>Fungi</taxon>
        <taxon>Dikarya</taxon>
        <taxon>Ascomycota</taxon>
        <taxon>Pezizomycotina</taxon>
        <taxon>Sordariomycetes</taxon>
        <taxon>Xylariomycetidae</taxon>
        <taxon>Amphisphaeriales</taxon>
        <taxon>Apiosporaceae</taxon>
        <taxon>Apiospora</taxon>
    </lineage>
</organism>
<keyword evidence="1" id="KW-0732">Signal</keyword>
<feature type="chain" id="PRO_5045162056" evidence="1">
    <location>
        <begin position="18"/>
        <end position="163"/>
    </location>
</feature>
<keyword evidence="3" id="KW-1185">Reference proteome</keyword>
<reference evidence="2 3" key="1">
    <citation type="submission" date="2023-01" db="EMBL/GenBank/DDBJ databases">
        <title>Analysis of 21 Apiospora genomes using comparative genomics revels a genus with tremendous synthesis potential of carbohydrate active enzymes and secondary metabolites.</title>
        <authorList>
            <person name="Sorensen T."/>
        </authorList>
    </citation>
    <scope>NUCLEOTIDE SEQUENCE [LARGE SCALE GENOMIC DNA]</scope>
    <source>
        <strain evidence="2 3">CBS 20057</strain>
    </source>
</reference>
<feature type="signal peptide" evidence="1">
    <location>
        <begin position="1"/>
        <end position="17"/>
    </location>
</feature>
<name>A0ABR1S3D3_9PEZI</name>